<gene>
    <name evidence="1" type="ORF">D9619_013660</name>
</gene>
<dbReference type="Proteomes" id="UP000567179">
    <property type="component" value="Unassembled WGS sequence"/>
</dbReference>
<name>A0A8H5BRV6_9AGAR</name>
<dbReference type="AlphaFoldDB" id="A0A8H5BRV6"/>
<comment type="caution">
    <text evidence="1">The sequence shown here is derived from an EMBL/GenBank/DDBJ whole genome shotgun (WGS) entry which is preliminary data.</text>
</comment>
<evidence type="ECO:0000313" key="2">
    <source>
        <dbReference type="Proteomes" id="UP000567179"/>
    </source>
</evidence>
<sequence>MKNMETHPLSIPDTARYPAHVVYAPGGRAPVPFVPSSAPTSYPGSAASVTRIYLQQLKFTTGPSHGNYHHLRSQVYMWSPIGPRPPARSMRIALNR</sequence>
<reference evidence="1 2" key="1">
    <citation type="journal article" date="2020" name="ISME J.">
        <title>Uncovering the hidden diversity of litter-decomposition mechanisms in mushroom-forming fungi.</title>
        <authorList>
            <person name="Floudas D."/>
            <person name="Bentzer J."/>
            <person name="Ahren D."/>
            <person name="Johansson T."/>
            <person name="Persson P."/>
            <person name="Tunlid A."/>
        </authorList>
    </citation>
    <scope>NUCLEOTIDE SEQUENCE [LARGE SCALE GENOMIC DNA]</scope>
    <source>
        <strain evidence="1 2">CBS 101986</strain>
    </source>
</reference>
<evidence type="ECO:0000313" key="1">
    <source>
        <dbReference type="EMBL" id="KAF5328089.1"/>
    </source>
</evidence>
<protein>
    <submittedName>
        <fullName evidence="1">Uncharacterized protein</fullName>
    </submittedName>
</protein>
<dbReference type="EMBL" id="JAACJJ010000006">
    <property type="protein sequence ID" value="KAF5328089.1"/>
    <property type="molecule type" value="Genomic_DNA"/>
</dbReference>
<accession>A0A8H5BRV6</accession>
<proteinExistence type="predicted"/>
<organism evidence="1 2">
    <name type="scientific">Psilocybe cf. subviscida</name>
    <dbReference type="NCBI Taxonomy" id="2480587"/>
    <lineage>
        <taxon>Eukaryota</taxon>
        <taxon>Fungi</taxon>
        <taxon>Dikarya</taxon>
        <taxon>Basidiomycota</taxon>
        <taxon>Agaricomycotina</taxon>
        <taxon>Agaricomycetes</taxon>
        <taxon>Agaricomycetidae</taxon>
        <taxon>Agaricales</taxon>
        <taxon>Agaricineae</taxon>
        <taxon>Strophariaceae</taxon>
        <taxon>Psilocybe</taxon>
    </lineage>
</organism>
<keyword evidence="2" id="KW-1185">Reference proteome</keyword>